<protein>
    <recommendedName>
        <fullName evidence="4">DUF4251 domain-containing protein</fullName>
    </recommendedName>
</protein>
<keyword evidence="1" id="KW-0732">Signal</keyword>
<feature type="chain" id="PRO_5042844861" description="DUF4251 domain-containing protein" evidence="1">
    <location>
        <begin position="20"/>
        <end position="198"/>
    </location>
</feature>
<gene>
    <name evidence="2" type="ORF">KK083_31960</name>
</gene>
<accession>A0AAP2DUN6</accession>
<keyword evidence="3" id="KW-1185">Reference proteome</keyword>
<evidence type="ECO:0000256" key="1">
    <source>
        <dbReference type="SAM" id="SignalP"/>
    </source>
</evidence>
<sequence length="198" mass="21264">MKNIFYLFFLLIPSLLVSAQDFSKNLATAKTSYGSGDLENARFAMQQAMNDIDMAIGREVLKLLPAKMDAMTSNAKNDNVTANTGLTGVLIHRDYGTGAKTCNLDIMGNSPLVASLNAILAIPFMGNSGDGTQKIIKVDGYKGILQKTVDSETNKTDYTLQIPLNSTLLTLAVPNSTEAEVTKLAGTIPVQQIAKMVQ</sequence>
<dbReference type="EMBL" id="JAHESF010000079">
    <property type="protein sequence ID" value="MBT1701552.1"/>
    <property type="molecule type" value="Genomic_DNA"/>
</dbReference>
<comment type="caution">
    <text evidence="2">The sequence shown here is derived from an EMBL/GenBank/DDBJ whole genome shotgun (WGS) entry which is preliminary data.</text>
</comment>
<evidence type="ECO:0008006" key="4">
    <source>
        <dbReference type="Google" id="ProtNLM"/>
    </source>
</evidence>
<evidence type="ECO:0000313" key="3">
    <source>
        <dbReference type="Proteomes" id="UP001319200"/>
    </source>
</evidence>
<dbReference type="AlphaFoldDB" id="A0AAP2DUN6"/>
<feature type="signal peptide" evidence="1">
    <location>
        <begin position="1"/>
        <end position="19"/>
    </location>
</feature>
<proteinExistence type="predicted"/>
<evidence type="ECO:0000313" key="2">
    <source>
        <dbReference type="EMBL" id="MBT1701552.1"/>
    </source>
</evidence>
<organism evidence="2 3">
    <name type="scientific">Chryseosolibacter histidini</name>
    <dbReference type="NCBI Taxonomy" id="2782349"/>
    <lineage>
        <taxon>Bacteria</taxon>
        <taxon>Pseudomonadati</taxon>
        <taxon>Bacteroidota</taxon>
        <taxon>Cytophagia</taxon>
        <taxon>Cytophagales</taxon>
        <taxon>Chryseotaleaceae</taxon>
        <taxon>Chryseosolibacter</taxon>
    </lineage>
</organism>
<reference evidence="2 3" key="1">
    <citation type="submission" date="2021-05" db="EMBL/GenBank/DDBJ databases">
        <title>A Polyphasic approach of four new species of the genus Ohtaekwangia: Ohtaekwangia histidinii sp. nov., Ohtaekwangia cretensis sp. nov., Ohtaekwangia indiensis sp. nov., Ohtaekwangia reichenbachii sp. nov. from diverse environment.</title>
        <authorList>
            <person name="Octaviana S."/>
        </authorList>
    </citation>
    <scope>NUCLEOTIDE SEQUENCE [LARGE SCALE GENOMIC DNA]</scope>
    <source>
        <strain evidence="2 3">PWU4</strain>
    </source>
</reference>
<name>A0AAP2DUN6_9BACT</name>
<dbReference type="Proteomes" id="UP001319200">
    <property type="component" value="Unassembled WGS sequence"/>
</dbReference>
<dbReference type="RefSeq" id="WP_254170234.1">
    <property type="nucleotide sequence ID" value="NZ_JAHESF010000079.1"/>
</dbReference>